<keyword evidence="7" id="KW-1185">Reference proteome</keyword>
<proteinExistence type="predicted"/>
<dbReference type="EMBL" id="CP063190">
    <property type="protein sequence ID" value="WCZ34976.1"/>
    <property type="molecule type" value="Genomic_DNA"/>
</dbReference>
<evidence type="ECO:0000313" key="5">
    <source>
        <dbReference type="EMBL" id="WCZ34976.1"/>
    </source>
</evidence>
<dbReference type="SUPFAM" id="SSF53098">
    <property type="entry name" value="Ribonuclease H-like"/>
    <property type="match status" value="1"/>
</dbReference>
<dbReference type="Proteomes" id="UP001220577">
    <property type="component" value="Chromosome"/>
</dbReference>
<dbReference type="InterPro" id="IPR036397">
    <property type="entry name" value="RNaseH_sf"/>
</dbReference>
<evidence type="ECO:0000313" key="7">
    <source>
        <dbReference type="Proteomes" id="UP001220577"/>
    </source>
</evidence>
<dbReference type="EMBL" id="CP063190">
    <property type="protein sequence ID" value="WCZ33710.1"/>
    <property type="molecule type" value="Genomic_DNA"/>
</dbReference>
<dbReference type="InterPro" id="IPR001584">
    <property type="entry name" value="Integrase_cat-core"/>
</dbReference>
<dbReference type="Pfam" id="PF00665">
    <property type="entry name" value="rve"/>
    <property type="match status" value="1"/>
</dbReference>
<evidence type="ECO:0000313" key="3">
    <source>
        <dbReference type="EMBL" id="WCZ33710.1"/>
    </source>
</evidence>
<evidence type="ECO:0000313" key="2">
    <source>
        <dbReference type="EMBL" id="WCZ33548.1"/>
    </source>
</evidence>
<name>A0ABY7UAP0_9CORY</name>
<gene>
    <name evidence="2" type="ORF">CIHUM_00445</name>
    <name evidence="3" type="ORF">CIHUM_01315</name>
    <name evidence="4" type="ORF">CIHUM_01485</name>
    <name evidence="5" type="ORF">CIHUM_07820</name>
    <name evidence="6" type="ORF">CIHUM_10665</name>
</gene>
<protein>
    <submittedName>
        <fullName evidence="4">Integrase core domain protein</fullName>
    </submittedName>
</protein>
<evidence type="ECO:0000313" key="6">
    <source>
        <dbReference type="EMBL" id="WCZ35521.1"/>
    </source>
</evidence>
<evidence type="ECO:0000313" key="4">
    <source>
        <dbReference type="EMBL" id="WCZ33744.1"/>
    </source>
</evidence>
<reference evidence="4 7" key="1">
    <citation type="submission" date="2020-10" db="EMBL/GenBank/DDBJ databases">
        <title>Complete genome sequence of Corynebacterium ihumii DSM 45751.</title>
        <authorList>
            <person name="Ruckert C."/>
            <person name="Albersmeier A."/>
            <person name="Busche T."/>
            <person name="Jaenicke S."/>
            <person name="Winkler A."/>
            <person name="Friethjonsson O.H."/>
            <person name="Hreggviethsson G.O."/>
            <person name="Lambert C."/>
            <person name="Badcock D."/>
            <person name="Bernaerts K."/>
            <person name="Anne J."/>
            <person name="Economou A."/>
            <person name="Kalinowski J."/>
        </authorList>
    </citation>
    <scope>NUCLEOTIDE SEQUENCE [LARGE SCALE GENOMIC DNA]</scope>
    <source>
        <strain evidence="4 7">DSM 45751</strain>
    </source>
</reference>
<dbReference type="EMBL" id="CP063190">
    <property type="protein sequence ID" value="WCZ33548.1"/>
    <property type="molecule type" value="Genomic_DNA"/>
</dbReference>
<dbReference type="Gene3D" id="3.30.420.10">
    <property type="entry name" value="Ribonuclease H-like superfamily/Ribonuclease H"/>
    <property type="match status" value="1"/>
</dbReference>
<feature type="domain" description="Integrase catalytic" evidence="1">
    <location>
        <begin position="5"/>
        <end position="185"/>
    </location>
</feature>
<dbReference type="PANTHER" id="PTHR46889:SF4">
    <property type="entry name" value="TRANSPOSASE INSO FOR INSERTION SEQUENCE ELEMENT IS911B-RELATED"/>
    <property type="match status" value="1"/>
</dbReference>
<evidence type="ECO:0000259" key="1">
    <source>
        <dbReference type="PROSITE" id="PS50994"/>
    </source>
</evidence>
<organism evidence="4 7">
    <name type="scientific">Corynebacterium ihumii</name>
    <dbReference type="NCBI Taxonomy" id="1232427"/>
    <lineage>
        <taxon>Bacteria</taxon>
        <taxon>Bacillati</taxon>
        <taxon>Actinomycetota</taxon>
        <taxon>Actinomycetes</taxon>
        <taxon>Mycobacteriales</taxon>
        <taxon>Corynebacteriaceae</taxon>
        <taxon>Corynebacterium</taxon>
    </lineage>
</organism>
<dbReference type="InterPro" id="IPR050900">
    <property type="entry name" value="Transposase_IS3/IS150/IS904"/>
</dbReference>
<dbReference type="EMBL" id="CP063190">
    <property type="protein sequence ID" value="WCZ35521.1"/>
    <property type="molecule type" value="Genomic_DNA"/>
</dbReference>
<sequence>MHDFYADAPNQKLGTDITEFQCADGKVFFSPLIDFHDNMPIAYTCATRPAALLTNTMLEAGLEQLQPGQRPGLHTDRGWHYRHADWVDRLTDTSHDRQQCEQCTQEKPCDNAWLMVPSLSRLGNSGDNARVEGFFGTVKRELYANGIRPEKLTTEEFMEYLDDYLDWFVFDRLTTGPDGQYTTLAKQRNLAKTT</sequence>
<dbReference type="EMBL" id="CP063190">
    <property type="protein sequence ID" value="WCZ33744.1"/>
    <property type="molecule type" value="Genomic_DNA"/>
</dbReference>
<dbReference type="PROSITE" id="PS50994">
    <property type="entry name" value="INTEGRASE"/>
    <property type="match status" value="1"/>
</dbReference>
<dbReference type="InterPro" id="IPR012337">
    <property type="entry name" value="RNaseH-like_sf"/>
</dbReference>
<dbReference type="PANTHER" id="PTHR46889">
    <property type="entry name" value="TRANSPOSASE INSF FOR INSERTION SEQUENCE IS3B-RELATED"/>
    <property type="match status" value="1"/>
</dbReference>
<accession>A0ABY7UAP0</accession>